<dbReference type="InterPro" id="IPR011990">
    <property type="entry name" value="TPR-like_helical_dom_sf"/>
</dbReference>
<dbReference type="VEuPathDB" id="FungiDB:PYU1_G004689"/>
<evidence type="ECO:0000313" key="2">
    <source>
        <dbReference type="Proteomes" id="UP000019132"/>
    </source>
</evidence>
<reference evidence="2" key="1">
    <citation type="journal article" date="2010" name="Genome Biol.">
        <title>Genome sequence of the necrotrophic plant pathogen Pythium ultimum reveals original pathogenicity mechanisms and effector repertoire.</title>
        <authorList>
            <person name="Levesque C.A."/>
            <person name="Brouwer H."/>
            <person name="Cano L."/>
            <person name="Hamilton J.P."/>
            <person name="Holt C."/>
            <person name="Huitema E."/>
            <person name="Raffaele S."/>
            <person name="Robideau G.P."/>
            <person name="Thines M."/>
            <person name="Win J."/>
            <person name="Zerillo M.M."/>
            <person name="Beakes G.W."/>
            <person name="Boore J.L."/>
            <person name="Busam D."/>
            <person name="Dumas B."/>
            <person name="Ferriera S."/>
            <person name="Fuerstenberg S.I."/>
            <person name="Gachon C.M."/>
            <person name="Gaulin E."/>
            <person name="Govers F."/>
            <person name="Grenville-Briggs L."/>
            <person name="Horner N."/>
            <person name="Hostetler J."/>
            <person name="Jiang R.H."/>
            <person name="Johnson J."/>
            <person name="Krajaejun T."/>
            <person name="Lin H."/>
            <person name="Meijer H.J."/>
            <person name="Moore B."/>
            <person name="Morris P."/>
            <person name="Phuntmart V."/>
            <person name="Puiu D."/>
            <person name="Shetty J."/>
            <person name="Stajich J.E."/>
            <person name="Tripathy S."/>
            <person name="Wawra S."/>
            <person name="van West P."/>
            <person name="Whitty B.R."/>
            <person name="Coutinho P.M."/>
            <person name="Henrissat B."/>
            <person name="Martin F."/>
            <person name="Thomas P.D."/>
            <person name="Tyler B.M."/>
            <person name="De Vries R.P."/>
            <person name="Kamoun S."/>
            <person name="Yandell M."/>
            <person name="Tisserat N."/>
            <person name="Buell C.R."/>
        </authorList>
    </citation>
    <scope>NUCLEOTIDE SEQUENCE</scope>
    <source>
        <strain evidence="2">DAOM:BR144</strain>
    </source>
</reference>
<dbReference type="SUPFAM" id="SSF48452">
    <property type="entry name" value="TPR-like"/>
    <property type="match status" value="1"/>
</dbReference>
<reference evidence="1" key="3">
    <citation type="submission" date="2015-02" db="UniProtKB">
        <authorList>
            <consortium name="EnsemblProtists"/>
        </authorList>
    </citation>
    <scope>IDENTIFICATION</scope>
    <source>
        <strain evidence="1">DAOM BR144</strain>
    </source>
</reference>
<organism evidence="1 2">
    <name type="scientific">Globisporangium ultimum (strain ATCC 200006 / CBS 805.95 / DAOM BR144)</name>
    <name type="common">Pythium ultimum</name>
    <dbReference type="NCBI Taxonomy" id="431595"/>
    <lineage>
        <taxon>Eukaryota</taxon>
        <taxon>Sar</taxon>
        <taxon>Stramenopiles</taxon>
        <taxon>Oomycota</taxon>
        <taxon>Peronosporomycetes</taxon>
        <taxon>Pythiales</taxon>
        <taxon>Pythiaceae</taxon>
        <taxon>Globisporangium</taxon>
    </lineage>
</organism>
<dbReference type="eggNOG" id="KOG1174">
    <property type="taxonomic scope" value="Eukaryota"/>
</dbReference>
<reference evidence="2" key="2">
    <citation type="submission" date="2010-04" db="EMBL/GenBank/DDBJ databases">
        <authorList>
            <person name="Buell R."/>
            <person name="Hamilton J."/>
            <person name="Hostetler J."/>
        </authorList>
    </citation>
    <scope>NUCLEOTIDE SEQUENCE [LARGE SCALE GENOMIC DNA]</scope>
    <source>
        <strain evidence="2">DAOM:BR144</strain>
    </source>
</reference>
<dbReference type="STRING" id="431595.K3WIA8"/>
<dbReference type="Gene3D" id="1.25.40.10">
    <property type="entry name" value="Tetratricopeptide repeat domain"/>
    <property type="match status" value="1"/>
</dbReference>
<evidence type="ECO:0008006" key="3">
    <source>
        <dbReference type="Google" id="ProtNLM"/>
    </source>
</evidence>
<dbReference type="Proteomes" id="UP000019132">
    <property type="component" value="Unassembled WGS sequence"/>
</dbReference>
<accession>K3WIA8</accession>
<evidence type="ECO:0000313" key="1">
    <source>
        <dbReference type="EnsemblProtists" id="PYU1_T004700"/>
    </source>
</evidence>
<dbReference type="EnsemblProtists" id="PYU1_T004700">
    <property type="protein sequence ID" value="PYU1_T004700"/>
    <property type="gene ID" value="PYU1_G004689"/>
</dbReference>
<sequence>MQQQLELFLRDGVYESAQLLGELLIALAMAPLEKCAWLSATANDDDMRAFHAKSCYLFAELLVAKREFKRAIQYYKRHWKLKMTKTNSAVTAEAVEVKAKIAKCWVQLENPHQAIEMLNSIPAQVRSLSVNLMLGKLYLYEGLKNKAEESYTMALRFGCLHLLR</sequence>
<dbReference type="AlphaFoldDB" id="K3WIA8"/>
<keyword evidence="2" id="KW-1185">Reference proteome</keyword>
<name>K3WIA8_GLOUD</name>
<dbReference type="EMBL" id="GL376631">
    <property type="status" value="NOT_ANNOTATED_CDS"/>
    <property type="molecule type" value="Genomic_DNA"/>
</dbReference>
<dbReference type="InParanoid" id="K3WIA8"/>
<dbReference type="HOGENOM" id="CLU_1622316_0_0_1"/>
<protein>
    <recommendedName>
        <fullName evidence="3">ER membrane protein complex subunit 2</fullName>
    </recommendedName>
</protein>
<proteinExistence type="predicted"/>